<reference evidence="1 2" key="1">
    <citation type="submission" date="2018-09" db="EMBL/GenBank/DDBJ databases">
        <authorList>
            <person name="Zhu H."/>
        </authorList>
    </citation>
    <scope>NUCLEOTIDE SEQUENCE [LARGE SCALE GENOMIC DNA]</scope>
    <source>
        <strain evidence="1 2">K1W22B-8</strain>
    </source>
</reference>
<dbReference type="Proteomes" id="UP000284605">
    <property type="component" value="Unassembled WGS sequence"/>
</dbReference>
<dbReference type="AlphaFoldDB" id="A0A418WI06"/>
<accession>A0A418WI06</accession>
<dbReference type="EMBL" id="QYUK01000011">
    <property type="protein sequence ID" value="RJF89674.1"/>
    <property type="molecule type" value="Genomic_DNA"/>
</dbReference>
<gene>
    <name evidence="1" type="ORF">D3874_24110</name>
</gene>
<dbReference type="OrthoDB" id="6065082at2"/>
<evidence type="ECO:0000313" key="1">
    <source>
        <dbReference type="EMBL" id="RJF89674.1"/>
    </source>
</evidence>
<protein>
    <submittedName>
        <fullName evidence="1">Uncharacterized protein</fullName>
    </submittedName>
</protein>
<evidence type="ECO:0000313" key="2">
    <source>
        <dbReference type="Proteomes" id="UP000284605"/>
    </source>
</evidence>
<proteinExistence type="predicted"/>
<comment type="caution">
    <text evidence="1">The sequence shown here is derived from an EMBL/GenBank/DDBJ whole genome shotgun (WGS) entry which is preliminary data.</text>
</comment>
<organism evidence="1 2">
    <name type="scientific">Oleomonas cavernae</name>
    <dbReference type="NCBI Taxonomy" id="2320859"/>
    <lineage>
        <taxon>Bacteria</taxon>
        <taxon>Pseudomonadati</taxon>
        <taxon>Pseudomonadota</taxon>
        <taxon>Alphaproteobacteria</taxon>
        <taxon>Acetobacterales</taxon>
        <taxon>Acetobacteraceae</taxon>
        <taxon>Oleomonas</taxon>
    </lineage>
</organism>
<name>A0A418WI06_9PROT</name>
<dbReference type="RefSeq" id="WP_119781792.1">
    <property type="nucleotide sequence ID" value="NZ_QYUK01000011.1"/>
</dbReference>
<sequence>MLSITEKLVPVEQYLSADPPDRDDVAGLFREASDFLLSHSWCTEIVEGRIGEAIPGILGLFLVRIVPGRPEVDEQLWVVVGDLPPAYLVCDDCHDAASALQGYLFEMSRWVQAVERGEPVSGLIPVNAPPTAEWAVALKRRLQFIEQKILGQPTD</sequence>
<keyword evidence="2" id="KW-1185">Reference proteome</keyword>